<dbReference type="RefSeq" id="WP_231415676.1">
    <property type="nucleotide sequence ID" value="NZ_CP126446.1"/>
</dbReference>
<dbReference type="Proteomes" id="UP001236652">
    <property type="component" value="Chromosome"/>
</dbReference>
<feature type="compositionally biased region" description="Polar residues" evidence="1">
    <location>
        <begin position="41"/>
        <end position="54"/>
    </location>
</feature>
<gene>
    <name evidence="3" type="ORF">QNI29_07050</name>
</gene>
<evidence type="ECO:0000256" key="2">
    <source>
        <dbReference type="SAM" id="Phobius"/>
    </source>
</evidence>
<sequence length="66" mass="7560">MPMWLFLLIIMGALLVLGFVIDMIAKKRKLNIDPEEGVKNVSDSTQVYTETSLDQARHRHDGNNFQ</sequence>
<keyword evidence="2" id="KW-1133">Transmembrane helix</keyword>
<accession>A0ABY8V0Y5</accession>
<proteinExistence type="predicted"/>
<feature type="transmembrane region" description="Helical" evidence="2">
    <location>
        <begin position="6"/>
        <end position="25"/>
    </location>
</feature>
<keyword evidence="2" id="KW-0472">Membrane</keyword>
<organism evidence="3 4">
    <name type="scientific">Pontibacillus chungwhensis</name>
    <dbReference type="NCBI Taxonomy" id="265426"/>
    <lineage>
        <taxon>Bacteria</taxon>
        <taxon>Bacillati</taxon>
        <taxon>Bacillota</taxon>
        <taxon>Bacilli</taxon>
        <taxon>Bacillales</taxon>
        <taxon>Bacillaceae</taxon>
        <taxon>Pontibacillus</taxon>
    </lineage>
</organism>
<dbReference type="EMBL" id="CP126446">
    <property type="protein sequence ID" value="WIF99409.1"/>
    <property type="molecule type" value="Genomic_DNA"/>
</dbReference>
<evidence type="ECO:0000313" key="3">
    <source>
        <dbReference type="EMBL" id="WIF99409.1"/>
    </source>
</evidence>
<name>A0ABY8V0Y5_9BACI</name>
<feature type="region of interest" description="Disordered" evidence="1">
    <location>
        <begin position="41"/>
        <end position="66"/>
    </location>
</feature>
<evidence type="ECO:0000313" key="4">
    <source>
        <dbReference type="Proteomes" id="UP001236652"/>
    </source>
</evidence>
<keyword evidence="4" id="KW-1185">Reference proteome</keyword>
<reference evidence="3 4" key="1">
    <citation type="submission" date="2023-05" db="EMBL/GenBank/DDBJ databases">
        <title>Comparative genomics reveals the evidence of polycyclic aromatic hydrocarbons degradation in moderately halophilic genus Pontibacillus.</title>
        <authorList>
            <person name="Yang H."/>
            <person name="Qian Z."/>
        </authorList>
    </citation>
    <scope>NUCLEOTIDE SEQUENCE [LARGE SCALE GENOMIC DNA]</scope>
    <source>
        <strain evidence="4">HN14</strain>
    </source>
</reference>
<protein>
    <submittedName>
        <fullName evidence="3">Uncharacterized protein</fullName>
    </submittedName>
</protein>
<keyword evidence="2" id="KW-0812">Transmembrane</keyword>
<evidence type="ECO:0000256" key="1">
    <source>
        <dbReference type="SAM" id="MobiDB-lite"/>
    </source>
</evidence>